<reference evidence="1" key="2">
    <citation type="submission" date="2020-09" db="EMBL/GenBank/DDBJ databases">
        <authorList>
            <person name="Sun Q."/>
            <person name="Kim S."/>
        </authorList>
    </citation>
    <scope>NUCLEOTIDE SEQUENCE</scope>
    <source>
        <strain evidence="1">KCTC 12988</strain>
    </source>
</reference>
<evidence type="ECO:0000313" key="1">
    <source>
        <dbReference type="EMBL" id="GHC66424.1"/>
    </source>
</evidence>
<sequence>MKLLLPFLFSTLVACSTPNPPTPPEIGAVRWQTDHDKALAEASRTGKPVFLLFQEVPG</sequence>
<protein>
    <recommendedName>
        <fullName evidence="3">Thioredoxin family protein</fullName>
    </recommendedName>
</protein>
<gene>
    <name evidence="1" type="ORF">GCM10007100_37840</name>
</gene>
<dbReference type="EMBL" id="BMXI01000021">
    <property type="protein sequence ID" value="GHC66424.1"/>
    <property type="molecule type" value="Genomic_DNA"/>
</dbReference>
<keyword evidence="2" id="KW-1185">Reference proteome</keyword>
<dbReference type="PROSITE" id="PS51257">
    <property type="entry name" value="PROKAR_LIPOPROTEIN"/>
    <property type="match status" value="1"/>
</dbReference>
<name>A0A918WNT1_9BACT</name>
<dbReference type="Proteomes" id="UP000644507">
    <property type="component" value="Unassembled WGS sequence"/>
</dbReference>
<dbReference type="AlphaFoldDB" id="A0A918WNT1"/>
<organism evidence="1 2">
    <name type="scientific">Roseibacillus persicicus</name>
    <dbReference type="NCBI Taxonomy" id="454148"/>
    <lineage>
        <taxon>Bacteria</taxon>
        <taxon>Pseudomonadati</taxon>
        <taxon>Verrucomicrobiota</taxon>
        <taxon>Verrucomicrobiia</taxon>
        <taxon>Verrucomicrobiales</taxon>
        <taxon>Verrucomicrobiaceae</taxon>
        <taxon>Roseibacillus</taxon>
    </lineage>
</organism>
<evidence type="ECO:0000313" key="2">
    <source>
        <dbReference type="Proteomes" id="UP000644507"/>
    </source>
</evidence>
<accession>A0A918WNT1</accession>
<comment type="caution">
    <text evidence="1">The sequence shown here is derived from an EMBL/GenBank/DDBJ whole genome shotgun (WGS) entry which is preliminary data.</text>
</comment>
<reference evidence="1" key="1">
    <citation type="journal article" date="2014" name="Int. J. Syst. Evol. Microbiol.">
        <title>Complete genome sequence of Corynebacterium casei LMG S-19264T (=DSM 44701T), isolated from a smear-ripened cheese.</title>
        <authorList>
            <consortium name="US DOE Joint Genome Institute (JGI-PGF)"/>
            <person name="Walter F."/>
            <person name="Albersmeier A."/>
            <person name="Kalinowski J."/>
            <person name="Ruckert C."/>
        </authorList>
    </citation>
    <scope>NUCLEOTIDE SEQUENCE</scope>
    <source>
        <strain evidence="1">KCTC 12988</strain>
    </source>
</reference>
<evidence type="ECO:0008006" key="3">
    <source>
        <dbReference type="Google" id="ProtNLM"/>
    </source>
</evidence>
<proteinExistence type="predicted"/>